<dbReference type="EMBL" id="CABFJX010000090">
    <property type="protein sequence ID" value="VTT62743.1"/>
    <property type="molecule type" value="Genomic_DNA"/>
</dbReference>
<sequence length="65" mass="7220">MHEPVCAREGIMGRGSTQQLHMIPAGNIPRLRLPAAWLIIGETTGFEKFCLIYGELDVKAQSETH</sequence>
<accession>A0A9Q9RKN5</accession>
<evidence type="ECO:0000313" key="2">
    <source>
        <dbReference type="Proteomes" id="UP000760494"/>
    </source>
</evidence>
<proteinExistence type="predicted"/>
<reference evidence="1" key="1">
    <citation type="submission" date="2019-05" db="EMBL/GenBank/DDBJ databases">
        <authorList>
            <person name="Piombo E."/>
        </authorList>
    </citation>
    <scope>NUCLEOTIDE SEQUENCE</scope>
    <source>
        <strain evidence="1">C2S</strain>
    </source>
</reference>
<gene>
    <name evidence="1" type="ORF">C2S_4998</name>
</gene>
<name>A0A9Q9RKN5_FUSFU</name>
<dbReference type="AlphaFoldDB" id="A0A9Q9RKN5"/>
<protein>
    <submittedName>
        <fullName evidence="1">Uncharacterized protein</fullName>
    </submittedName>
</protein>
<evidence type="ECO:0000313" key="1">
    <source>
        <dbReference type="EMBL" id="VTT62743.1"/>
    </source>
</evidence>
<comment type="caution">
    <text evidence="1">The sequence shown here is derived from an EMBL/GenBank/DDBJ whole genome shotgun (WGS) entry which is preliminary data.</text>
</comment>
<organism evidence="1 2">
    <name type="scientific">Fusarium fujikuroi</name>
    <name type="common">Bakanae and foot rot disease fungus</name>
    <name type="synonym">Gibberella fujikuroi</name>
    <dbReference type="NCBI Taxonomy" id="5127"/>
    <lineage>
        <taxon>Eukaryota</taxon>
        <taxon>Fungi</taxon>
        <taxon>Dikarya</taxon>
        <taxon>Ascomycota</taxon>
        <taxon>Pezizomycotina</taxon>
        <taxon>Sordariomycetes</taxon>
        <taxon>Hypocreomycetidae</taxon>
        <taxon>Hypocreales</taxon>
        <taxon>Nectriaceae</taxon>
        <taxon>Fusarium</taxon>
        <taxon>Fusarium fujikuroi species complex</taxon>
    </lineage>
</organism>
<dbReference type="Proteomes" id="UP000760494">
    <property type="component" value="Unassembled WGS sequence"/>
</dbReference>